<dbReference type="CDD" id="cd05387">
    <property type="entry name" value="BY-kinase"/>
    <property type="match status" value="1"/>
</dbReference>
<evidence type="ECO:0000256" key="1">
    <source>
        <dbReference type="ARBA" id="ARBA00004651"/>
    </source>
</evidence>
<keyword evidence="6 8" id="KW-1133">Transmembrane helix</keyword>
<dbReference type="GO" id="GO:0004713">
    <property type="term" value="F:protein tyrosine kinase activity"/>
    <property type="evidence" value="ECO:0007669"/>
    <property type="project" value="TreeGrafter"/>
</dbReference>
<keyword evidence="5" id="KW-0067">ATP-binding</keyword>
<dbReference type="AlphaFoldDB" id="A0A286F6M1"/>
<feature type="domain" description="Tyrosine-protein kinase G-rich" evidence="10">
    <location>
        <begin position="434"/>
        <end position="511"/>
    </location>
</feature>
<dbReference type="Pfam" id="PF13807">
    <property type="entry name" value="GNVR"/>
    <property type="match status" value="1"/>
</dbReference>
<dbReference type="Proteomes" id="UP000219452">
    <property type="component" value="Unassembled WGS sequence"/>
</dbReference>
<evidence type="ECO:0000313" key="12">
    <source>
        <dbReference type="Proteomes" id="UP000219452"/>
    </source>
</evidence>
<dbReference type="EMBL" id="OCNH01000001">
    <property type="protein sequence ID" value="SOD78865.1"/>
    <property type="molecule type" value="Genomic_DNA"/>
</dbReference>
<evidence type="ECO:0000256" key="8">
    <source>
        <dbReference type="SAM" id="Phobius"/>
    </source>
</evidence>
<dbReference type="InterPro" id="IPR050445">
    <property type="entry name" value="Bact_polysacc_biosynth/exp"/>
</dbReference>
<dbReference type="PANTHER" id="PTHR32309:SF13">
    <property type="entry name" value="FERRIC ENTEROBACTIN TRANSPORT PROTEIN FEPE"/>
    <property type="match status" value="1"/>
</dbReference>
<name>A0A286F6M1_9BACT</name>
<feature type="domain" description="Polysaccharide chain length determinant N-terminal" evidence="9">
    <location>
        <begin position="33"/>
        <end position="112"/>
    </location>
</feature>
<evidence type="ECO:0000256" key="5">
    <source>
        <dbReference type="ARBA" id="ARBA00022840"/>
    </source>
</evidence>
<evidence type="ECO:0000256" key="4">
    <source>
        <dbReference type="ARBA" id="ARBA00022741"/>
    </source>
</evidence>
<evidence type="ECO:0000256" key="3">
    <source>
        <dbReference type="ARBA" id="ARBA00022692"/>
    </source>
</evidence>
<evidence type="ECO:0000256" key="6">
    <source>
        <dbReference type="ARBA" id="ARBA00022989"/>
    </source>
</evidence>
<dbReference type="PANTHER" id="PTHR32309">
    <property type="entry name" value="TYROSINE-PROTEIN KINASE"/>
    <property type="match status" value="1"/>
</dbReference>
<dbReference type="InterPro" id="IPR027417">
    <property type="entry name" value="P-loop_NTPase"/>
</dbReference>
<dbReference type="RefSeq" id="WP_097124374.1">
    <property type="nucleotide sequence ID" value="NZ_OCNH01000001.1"/>
</dbReference>
<keyword evidence="3 8" id="KW-0812">Transmembrane</keyword>
<dbReference type="InterPro" id="IPR003856">
    <property type="entry name" value="LPS_length_determ_N"/>
</dbReference>
<dbReference type="GO" id="GO:0005886">
    <property type="term" value="C:plasma membrane"/>
    <property type="evidence" value="ECO:0007669"/>
    <property type="project" value="UniProtKB-SubCell"/>
</dbReference>
<keyword evidence="7 8" id="KW-0472">Membrane</keyword>
<dbReference type="InterPro" id="IPR032807">
    <property type="entry name" value="GNVR"/>
</dbReference>
<dbReference type="OrthoDB" id="9794577at2"/>
<evidence type="ECO:0000259" key="10">
    <source>
        <dbReference type="Pfam" id="PF13807"/>
    </source>
</evidence>
<keyword evidence="2" id="KW-1003">Cell membrane</keyword>
<dbReference type="GO" id="GO:0005524">
    <property type="term" value="F:ATP binding"/>
    <property type="evidence" value="ECO:0007669"/>
    <property type="project" value="UniProtKB-KW"/>
</dbReference>
<evidence type="ECO:0000313" key="11">
    <source>
        <dbReference type="EMBL" id="SOD78865.1"/>
    </source>
</evidence>
<dbReference type="SUPFAM" id="SSF52540">
    <property type="entry name" value="P-loop containing nucleoside triphosphate hydrolases"/>
    <property type="match status" value="1"/>
</dbReference>
<dbReference type="Pfam" id="PF02706">
    <property type="entry name" value="Wzz"/>
    <property type="match status" value="1"/>
</dbReference>
<accession>A0A286F6M1</accession>
<protein>
    <submittedName>
        <fullName evidence="11">Capsular exopolysaccharide family</fullName>
    </submittedName>
</protein>
<organism evidence="11 12">
    <name type="scientific">Spirosoma fluviale</name>
    <dbReference type="NCBI Taxonomy" id="1597977"/>
    <lineage>
        <taxon>Bacteria</taxon>
        <taxon>Pseudomonadati</taxon>
        <taxon>Bacteroidota</taxon>
        <taxon>Cytophagia</taxon>
        <taxon>Cytophagales</taxon>
        <taxon>Cytophagaceae</taxon>
        <taxon>Spirosoma</taxon>
    </lineage>
</organism>
<keyword evidence="4" id="KW-0547">Nucleotide-binding</keyword>
<evidence type="ECO:0000259" key="9">
    <source>
        <dbReference type="Pfam" id="PF02706"/>
    </source>
</evidence>
<dbReference type="InterPro" id="IPR005702">
    <property type="entry name" value="Wzc-like_C"/>
</dbReference>
<comment type="subcellular location">
    <subcellularLocation>
        <location evidence="1">Cell membrane</location>
        <topology evidence="1">Multi-pass membrane protein</topology>
    </subcellularLocation>
</comment>
<evidence type="ECO:0000256" key="7">
    <source>
        <dbReference type="ARBA" id="ARBA00023136"/>
    </source>
</evidence>
<proteinExistence type="predicted"/>
<dbReference type="NCBIfam" id="TIGR01007">
    <property type="entry name" value="eps_fam"/>
    <property type="match status" value="1"/>
</dbReference>
<sequence>MATNSSNYSYVPYQLMDTGNTQIRATLLRYARYWYWFALSTGALLIIAFFYLLYQQPVYKSKASLLVKDEKKGLDSESMLKELEIFAPKKVVENEIEVLKSYTLMARVVQQLHLDVVYYRETPFGKREIFDKSPVRLIIEQANPSLYSAESPLNLSFIDKNTVGINGQLYPLNQSVRTPYGRLRVFPRQPVSSSTEPVFVQVFKEEKIANDYLKVLKAEPTSKASTVIALSLETGVQDKGEAILNRLIDVYNEAAVLDKNRVASNTLNFIEERLQLVAGELESVEKGVERYKSAQGITDLTSQAQSFLETVQRNDAELSQVSIQLGALREIEDYIRQQPGQRNGTPATLGLSDPTLINLIQTATKLEAQRNDLAQTVPDKNPLLRTVDAQIRAIKADINENIGTMRAMLTTAQRQFAQTNQKIEGTIRTIPAKERALLNITRQQAIKNDLYTYLLRKREETAVSFASTISDSRVIDVARSEDKPTKPNKPLTYLLFILIGLIIPMGVMASRDVINNRVIRRTDVESQTQTPILGEIVRKRSPGSLVVSSRVNSVIAEQIRTLRTNLSFLREHRTGSQVLLFTSSINGEGKSFLSLNLGASLALVGSRTVILEMDLRKPQLRNSLDIDNGLGLSNYLIGETNVDSIIQPILDNDNYYIVRSGPLPPNPSELLSGVRLEKLILELRERFHYVIIDAPPVGLVTDAQLIAPYADATLYIVRHDVTPRNYLKMIEMLHREKRFNKLNIVLNDVGDSEPNYYSYGQKGSVYGYTSTKKKTLLSRLTSTT</sequence>
<dbReference type="Gene3D" id="3.40.50.300">
    <property type="entry name" value="P-loop containing nucleotide triphosphate hydrolases"/>
    <property type="match status" value="1"/>
</dbReference>
<gene>
    <name evidence="11" type="ORF">SAMN06269250_0680</name>
</gene>
<feature type="transmembrane region" description="Helical" evidence="8">
    <location>
        <begin position="33"/>
        <end position="54"/>
    </location>
</feature>
<evidence type="ECO:0000256" key="2">
    <source>
        <dbReference type="ARBA" id="ARBA00022475"/>
    </source>
</evidence>
<keyword evidence="12" id="KW-1185">Reference proteome</keyword>
<reference evidence="12" key="1">
    <citation type="submission" date="2017-09" db="EMBL/GenBank/DDBJ databases">
        <authorList>
            <person name="Varghese N."/>
            <person name="Submissions S."/>
        </authorList>
    </citation>
    <scope>NUCLEOTIDE SEQUENCE [LARGE SCALE GENOMIC DNA]</scope>
    <source>
        <strain evidence="12">DSM 29961</strain>
    </source>
</reference>